<evidence type="ECO:0000256" key="6">
    <source>
        <dbReference type="ARBA" id="ARBA00023235"/>
    </source>
</evidence>
<evidence type="ECO:0000259" key="8">
    <source>
        <dbReference type="Pfam" id="PF05697"/>
    </source>
</evidence>
<dbReference type="InterPro" id="IPR036611">
    <property type="entry name" value="Trigger_fac_ribosome-bd_sf"/>
</dbReference>
<dbReference type="PIRSF" id="PIRSF003095">
    <property type="entry name" value="Trigger_factor"/>
    <property type="match status" value="1"/>
</dbReference>
<dbReference type="InterPro" id="IPR008880">
    <property type="entry name" value="Trigger_fac_C"/>
</dbReference>
<feature type="domain" description="Trigger factor C-terminal" evidence="9">
    <location>
        <begin position="262"/>
        <end position="388"/>
    </location>
</feature>
<dbReference type="SUPFAM" id="SSF109998">
    <property type="entry name" value="Triger factor/SurA peptide-binding domain-like"/>
    <property type="match status" value="1"/>
</dbReference>
<evidence type="ECO:0000313" key="10">
    <source>
        <dbReference type="EMBL" id="SUZ61890.1"/>
    </source>
</evidence>
<evidence type="ECO:0000256" key="5">
    <source>
        <dbReference type="ARBA" id="ARBA00023186"/>
    </source>
</evidence>
<gene>
    <name evidence="10" type="ORF">METZ01_LOCUS14744</name>
</gene>
<dbReference type="InterPro" id="IPR005215">
    <property type="entry name" value="Trig_fac"/>
</dbReference>
<keyword evidence="5" id="KW-0143">Chaperone</keyword>
<dbReference type="Gene3D" id="3.30.70.1050">
    <property type="entry name" value="Trigger factor ribosome-binding domain"/>
    <property type="match status" value="1"/>
</dbReference>
<comment type="similarity">
    <text evidence="2">Belongs to the FKBP-type PPIase family. Tig subfamily.</text>
</comment>
<dbReference type="Pfam" id="PF00254">
    <property type="entry name" value="FKBP_C"/>
    <property type="match status" value="1"/>
</dbReference>
<reference evidence="10" key="1">
    <citation type="submission" date="2018-05" db="EMBL/GenBank/DDBJ databases">
        <authorList>
            <person name="Lanie J.A."/>
            <person name="Ng W.-L."/>
            <person name="Kazmierczak K.M."/>
            <person name="Andrzejewski T.M."/>
            <person name="Davidsen T.M."/>
            <person name="Wayne K.J."/>
            <person name="Tettelin H."/>
            <person name="Glass J.I."/>
            <person name="Rusch D."/>
            <person name="Podicherti R."/>
            <person name="Tsui H.-C.T."/>
            <person name="Winkler M.E."/>
        </authorList>
    </citation>
    <scope>NUCLEOTIDE SEQUENCE</scope>
</reference>
<evidence type="ECO:0000259" key="9">
    <source>
        <dbReference type="Pfam" id="PF05698"/>
    </source>
</evidence>
<dbReference type="InterPro" id="IPR027304">
    <property type="entry name" value="Trigger_fact/SurA_dom_sf"/>
</dbReference>
<dbReference type="EMBL" id="UINC01000833">
    <property type="protein sequence ID" value="SUZ61890.1"/>
    <property type="molecule type" value="Genomic_DNA"/>
</dbReference>
<dbReference type="InterPro" id="IPR037041">
    <property type="entry name" value="Trigger_fac_C_sf"/>
</dbReference>
<dbReference type="InterPro" id="IPR046357">
    <property type="entry name" value="PPIase_dom_sf"/>
</dbReference>
<dbReference type="Gene3D" id="1.10.3120.10">
    <property type="entry name" value="Trigger factor, C-terminal domain"/>
    <property type="match status" value="1"/>
</dbReference>
<dbReference type="NCBIfam" id="TIGR00115">
    <property type="entry name" value="tig"/>
    <property type="match status" value="1"/>
</dbReference>
<name>A0A381P4U5_9ZZZZ</name>
<dbReference type="Pfam" id="PF05698">
    <property type="entry name" value="Trigger_C"/>
    <property type="match status" value="1"/>
</dbReference>
<dbReference type="InterPro" id="IPR008881">
    <property type="entry name" value="Trigger_fac_ribosome-bd_bac"/>
</dbReference>
<evidence type="ECO:0000259" key="7">
    <source>
        <dbReference type="Pfam" id="PF00254"/>
    </source>
</evidence>
<sequence length="442" mass="50318">MESIVEELGKLKYSVALEISLEEIKPTYNAIYRELKNTRLNGFRPGKHPKGWLDKRFMSAMQKEAVKHIIPRYMDDALKEHSLRPVTVPVIQKIDFNRESPLSATLHFEIPPKLPPLDYGKILLERKDIEEVSAKDIAEELDALLQREEVLVPKDGVNAKVENDDWVLINFNGTIGGEEFVDSNANDMQIKIGGSDLAEFHAGLLGMSSGEEKEVEVELPERFGENAGKKANFKILLTEISTVKRPKMDEDFFKKYGVAGEDELKDKVGENIKSRKTAELQSEYRIAVRSQLSGLFDEFDLPEELVKFEQEQIDKDLEKAVSDKEISAEEKEKKRQEGYDNAKLDLRMKFILDSISGQEEMHFDENEAAREFVGLAQMTGQSPDKLIQSPFGRDMYQRIVVRKQGDATLDRVVARVFGDPIDQSVPVEQEHVHDKNCGHDHS</sequence>
<evidence type="ECO:0000256" key="2">
    <source>
        <dbReference type="ARBA" id="ARBA00005464"/>
    </source>
</evidence>
<evidence type="ECO:0000256" key="3">
    <source>
        <dbReference type="ARBA" id="ARBA00013194"/>
    </source>
</evidence>
<dbReference type="Pfam" id="PF05697">
    <property type="entry name" value="Trigger_N"/>
    <property type="match status" value="1"/>
</dbReference>
<evidence type="ECO:0000256" key="1">
    <source>
        <dbReference type="ARBA" id="ARBA00000971"/>
    </source>
</evidence>
<dbReference type="SUPFAM" id="SSF102735">
    <property type="entry name" value="Trigger factor ribosome-binding domain"/>
    <property type="match status" value="1"/>
</dbReference>
<proteinExistence type="inferred from homology"/>
<dbReference type="GO" id="GO:0003755">
    <property type="term" value="F:peptidyl-prolyl cis-trans isomerase activity"/>
    <property type="evidence" value="ECO:0007669"/>
    <property type="project" value="UniProtKB-KW"/>
</dbReference>
<accession>A0A381P4U5</accession>
<dbReference type="SUPFAM" id="SSF54534">
    <property type="entry name" value="FKBP-like"/>
    <property type="match status" value="1"/>
</dbReference>
<dbReference type="AlphaFoldDB" id="A0A381P4U5"/>
<keyword evidence="6" id="KW-0413">Isomerase</keyword>
<dbReference type="InterPro" id="IPR001179">
    <property type="entry name" value="PPIase_FKBP_dom"/>
</dbReference>
<evidence type="ECO:0000256" key="4">
    <source>
        <dbReference type="ARBA" id="ARBA00023110"/>
    </source>
</evidence>
<comment type="catalytic activity">
    <reaction evidence="1">
        <text>[protein]-peptidylproline (omega=180) = [protein]-peptidylproline (omega=0)</text>
        <dbReference type="Rhea" id="RHEA:16237"/>
        <dbReference type="Rhea" id="RHEA-COMP:10747"/>
        <dbReference type="Rhea" id="RHEA-COMP:10748"/>
        <dbReference type="ChEBI" id="CHEBI:83833"/>
        <dbReference type="ChEBI" id="CHEBI:83834"/>
        <dbReference type="EC" id="5.2.1.8"/>
    </reaction>
</comment>
<dbReference type="EC" id="5.2.1.8" evidence="3"/>
<feature type="domain" description="PPIase FKBP-type" evidence="7">
    <location>
        <begin position="160"/>
        <end position="230"/>
    </location>
</feature>
<feature type="domain" description="Trigger factor ribosome-binding bacterial" evidence="8">
    <location>
        <begin position="1"/>
        <end position="144"/>
    </location>
</feature>
<dbReference type="GO" id="GO:0006457">
    <property type="term" value="P:protein folding"/>
    <property type="evidence" value="ECO:0007669"/>
    <property type="project" value="InterPro"/>
</dbReference>
<dbReference type="GO" id="GO:0015031">
    <property type="term" value="P:protein transport"/>
    <property type="evidence" value="ECO:0007669"/>
    <property type="project" value="InterPro"/>
</dbReference>
<protein>
    <recommendedName>
        <fullName evidence="3">peptidylprolyl isomerase</fullName>
        <ecNumber evidence="3">5.2.1.8</ecNumber>
    </recommendedName>
</protein>
<keyword evidence="4" id="KW-0697">Rotamase</keyword>
<dbReference type="HAMAP" id="MF_00303">
    <property type="entry name" value="Trigger_factor_Tig"/>
    <property type="match status" value="1"/>
</dbReference>
<dbReference type="Gene3D" id="3.10.50.40">
    <property type="match status" value="1"/>
</dbReference>
<organism evidence="10">
    <name type="scientific">marine metagenome</name>
    <dbReference type="NCBI Taxonomy" id="408172"/>
    <lineage>
        <taxon>unclassified sequences</taxon>
        <taxon>metagenomes</taxon>
        <taxon>ecological metagenomes</taxon>
    </lineage>
</organism>